<dbReference type="EMBL" id="CP095855">
    <property type="protein sequence ID" value="UPK67455.1"/>
    <property type="molecule type" value="Genomic_DNA"/>
</dbReference>
<protein>
    <submittedName>
        <fullName evidence="1">Zn-ribbon-containing protein</fullName>
    </submittedName>
</protein>
<dbReference type="RefSeq" id="WP_247809834.1">
    <property type="nucleotide sequence ID" value="NZ_CP095855.1"/>
</dbReference>
<accession>A0ABY4HVM0</accession>
<dbReference type="Proteomes" id="UP000830198">
    <property type="component" value="Chromosome"/>
</dbReference>
<evidence type="ECO:0000313" key="2">
    <source>
        <dbReference type="Proteomes" id="UP000830198"/>
    </source>
</evidence>
<organism evidence="1 2">
    <name type="scientific">Chitinophaga filiformis</name>
    <name type="common">Myxococcus filiformis</name>
    <name type="synonym">Flexibacter filiformis</name>
    <dbReference type="NCBI Taxonomy" id="104663"/>
    <lineage>
        <taxon>Bacteria</taxon>
        <taxon>Pseudomonadati</taxon>
        <taxon>Bacteroidota</taxon>
        <taxon>Chitinophagia</taxon>
        <taxon>Chitinophagales</taxon>
        <taxon>Chitinophagaceae</taxon>
        <taxon>Chitinophaga</taxon>
    </lineage>
</organism>
<name>A0ABY4HVM0_CHIFI</name>
<proteinExistence type="predicted"/>
<dbReference type="InterPro" id="IPR016908">
    <property type="entry name" value="UCP029037"/>
</dbReference>
<keyword evidence="2" id="KW-1185">Reference proteome</keyword>
<gene>
    <name evidence="1" type="ORF">MYF79_21155</name>
</gene>
<reference evidence="1 2" key="1">
    <citation type="submission" date="2022-04" db="EMBL/GenBank/DDBJ databases">
        <title>The arsenic-methylating capacity of Chitinophaga filiformis YT5 during chitin decomposition.</title>
        <authorList>
            <person name="Chen G."/>
            <person name="Liang Y."/>
        </authorList>
    </citation>
    <scope>NUCLEOTIDE SEQUENCE [LARGE SCALE GENOMIC DNA]</scope>
    <source>
        <strain evidence="1 2">YT5</strain>
    </source>
</reference>
<evidence type="ECO:0000313" key="1">
    <source>
        <dbReference type="EMBL" id="UPK67455.1"/>
    </source>
</evidence>
<sequence>MVTCELSFKGKLLKDEKESFLEDASTFISILKRNGQISLSNDVYIFQNDAVKLYAYTPSIRSLLTEYNNKYVNNWLTRLGEGYGLSFSFKVLSDGEEPIYDFSKSTAFILYWGGQSPLRSFNSFESIPLYEFPYTYTDGESYNDINFWEDNYGAIYGTWRRGDIEEERFYSYLSSVDSPLSKQGLEICKKIEKLTGKKCYFYLFNDRNNRVDEKCPCCDGDWKLPEKMFGEFDLLCDDCRIISNTKVGDE</sequence>
<dbReference type="Pfam" id="PF10071">
    <property type="entry name" value="DUF2310"/>
    <property type="match status" value="1"/>
</dbReference>